<proteinExistence type="predicted"/>
<dbReference type="AlphaFoldDB" id="A0A2I0VCP7"/>
<dbReference type="EMBL" id="KZ503823">
    <property type="protein sequence ID" value="PKU61180.1"/>
    <property type="molecule type" value="Genomic_DNA"/>
</dbReference>
<accession>A0A2I0VCP7</accession>
<name>A0A2I0VCP7_9ASPA</name>
<gene>
    <name evidence="1" type="ORF">MA16_Dca022892</name>
</gene>
<evidence type="ECO:0000313" key="1">
    <source>
        <dbReference type="EMBL" id="PKU61180.1"/>
    </source>
</evidence>
<keyword evidence="2" id="KW-1185">Reference proteome</keyword>
<organism evidence="1 2">
    <name type="scientific">Dendrobium catenatum</name>
    <dbReference type="NCBI Taxonomy" id="906689"/>
    <lineage>
        <taxon>Eukaryota</taxon>
        <taxon>Viridiplantae</taxon>
        <taxon>Streptophyta</taxon>
        <taxon>Embryophyta</taxon>
        <taxon>Tracheophyta</taxon>
        <taxon>Spermatophyta</taxon>
        <taxon>Magnoliopsida</taxon>
        <taxon>Liliopsida</taxon>
        <taxon>Asparagales</taxon>
        <taxon>Orchidaceae</taxon>
        <taxon>Epidendroideae</taxon>
        <taxon>Malaxideae</taxon>
        <taxon>Dendrobiinae</taxon>
        <taxon>Dendrobium</taxon>
    </lineage>
</organism>
<dbReference type="STRING" id="906689.A0A2I0VCP7"/>
<reference evidence="1 2" key="1">
    <citation type="journal article" date="2016" name="Sci. Rep.">
        <title>The Dendrobium catenatum Lindl. genome sequence provides insights into polysaccharide synthase, floral development and adaptive evolution.</title>
        <authorList>
            <person name="Zhang G.Q."/>
            <person name="Xu Q."/>
            <person name="Bian C."/>
            <person name="Tsai W.C."/>
            <person name="Yeh C.M."/>
            <person name="Liu K.W."/>
            <person name="Yoshida K."/>
            <person name="Zhang L.S."/>
            <person name="Chang S.B."/>
            <person name="Chen F."/>
            <person name="Shi Y."/>
            <person name="Su Y.Y."/>
            <person name="Zhang Y.Q."/>
            <person name="Chen L.J."/>
            <person name="Yin Y."/>
            <person name="Lin M."/>
            <person name="Huang H."/>
            <person name="Deng H."/>
            <person name="Wang Z.W."/>
            <person name="Zhu S.L."/>
            <person name="Zhao X."/>
            <person name="Deng C."/>
            <person name="Niu S.C."/>
            <person name="Huang J."/>
            <person name="Wang M."/>
            <person name="Liu G.H."/>
            <person name="Yang H.J."/>
            <person name="Xiao X.J."/>
            <person name="Hsiao Y.Y."/>
            <person name="Wu W.L."/>
            <person name="Chen Y.Y."/>
            <person name="Mitsuda N."/>
            <person name="Ohme-Takagi M."/>
            <person name="Luo Y.B."/>
            <person name="Van de Peer Y."/>
            <person name="Liu Z.J."/>
        </authorList>
    </citation>
    <scope>NUCLEOTIDE SEQUENCE [LARGE SCALE GENOMIC DNA]</scope>
    <source>
        <tissue evidence="1">The whole plant</tissue>
    </source>
</reference>
<sequence length="95" mass="10199">MSTAPNPYPEAFVSTTNIWLKSSNARIEIVVIAVFNLSKAQVAASPTRSCLSSAALSEAMQCCYILSRTSYSIMLILGNPLTPSDSWIEVTSALP</sequence>
<reference evidence="1 2" key="2">
    <citation type="journal article" date="2017" name="Nature">
        <title>The Apostasia genome and the evolution of orchids.</title>
        <authorList>
            <person name="Zhang G.Q."/>
            <person name="Liu K.W."/>
            <person name="Li Z."/>
            <person name="Lohaus R."/>
            <person name="Hsiao Y.Y."/>
            <person name="Niu S.C."/>
            <person name="Wang J.Y."/>
            <person name="Lin Y.C."/>
            <person name="Xu Q."/>
            <person name="Chen L.J."/>
            <person name="Yoshida K."/>
            <person name="Fujiwara S."/>
            <person name="Wang Z.W."/>
            <person name="Zhang Y.Q."/>
            <person name="Mitsuda N."/>
            <person name="Wang M."/>
            <person name="Liu G.H."/>
            <person name="Pecoraro L."/>
            <person name="Huang H.X."/>
            <person name="Xiao X.J."/>
            <person name="Lin M."/>
            <person name="Wu X.Y."/>
            <person name="Wu W.L."/>
            <person name="Chen Y.Y."/>
            <person name="Chang S.B."/>
            <person name="Sakamoto S."/>
            <person name="Ohme-Takagi M."/>
            <person name="Yagi M."/>
            <person name="Zeng S.J."/>
            <person name="Shen C.Y."/>
            <person name="Yeh C.M."/>
            <person name="Luo Y.B."/>
            <person name="Tsai W.C."/>
            <person name="Van de Peer Y."/>
            <person name="Liu Z.J."/>
        </authorList>
    </citation>
    <scope>NUCLEOTIDE SEQUENCE [LARGE SCALE GENOMIC DNA]</scope>
    <source>
        <tissue evidence="1">The whole plant</tissue>
    </source>
</reference>
<dbReference type="Proteomes" id="UP000233837">
    <property type="component" value="Unassembled WGS sequence"/>
</dbReference>
<protein>
    <submittedName>
        <fullName evidence="1">Uncharacterized protein</fullName>
    </submittedName>
</protein>
<evidence type="ECO:0000313" key="2">
    <source>
        <dbReference type="Proteomes" id="UP000233837"/>
    </source>
</evidence>